<organism evidence="2 3">
    <name type="scientific">Rhodamnia argentea</name>
    <dbReference type="NCBI Taxonomy" id="178133"/>
    <lineage>
        <taxon>Eukaryota</taxon>
        <taxon>Viridiplantae</taxon>
        <taxon>Streptophyta</taxon>
        <taxon>Embryophyta</taxon>
        <taxon>Tracheophyta</taxon>
        <taxon>Spermatophyta</taxon>
        <taxon>Magnoliopsida</taxon>
        <taxon>eudicotyledons</taxon>
        <taxon>Gunneridae</taxon>
        <taxon>Pentapetalae</taxon>
        <taxon>rosids</taxon>
        <taxon>malvids</taxon>
        <taxon>Myrtales</taxon>
        <taxon>Myrtaceae</taxon>
        <taxon>Myrtoideae</taxon>
        <taxon>Myrteae</taxon>
        <taxon>Australasian group</taxon>
        <taxon>Rhodamnia</taxon>
    </lineage>
</organism>
<dbReference type="AlphaFoldDB" id="A0A8B8NE78"/>
<evidence type="ECO:0000256" key="1">
    <source>
        <dbReference type="SAM" id="SignalP"/>
    </source>
</evidence>
<protein>
    <submittedName>
        <fullName evidence="3">Slit homolog 2 protein-like isoform X1</fullName>
    </submittedName>
</protein>
<dbReference type="RefSeq" id="XP_030520771.1">
    <property type="nucleotide sequence ID" value="XM_030664911.2"/>
</dbReference>
<keyword evidence="1" id="KW-0732">Signal</keyword>
<feature type="signal peptide" evidence="1">
    <location>
        <begin position="1"/>
        <end position="23"/>
    </location>
</feature>
<feature type="chain" id="PRO_5034342007" evidence="1">
    <location>
        <begin position="24"/>
        <end position="202"/>
    </location>
</feature>
<name>A0A8B8NE78_9MYRT</name>
<dbReference type="PANTHER" id="PTHR33881">
    <property type="entry name" value="NEUROGENIC LOCUS NOTCH-LIKE PROTEIN"/>
    <property type="match status" value="1"/>
</dbReference>
<dbReference type="KEGG" id="rarg:115734245"/>
<dbReference type="PANTHER" id="PTHR33881:SF10">
    <property type="entry name" value="SLIT HOMOLOG 2 PROTEIN-LIKE"/>
    <property type="match status" value="1"/>
</dbReference>
<evidence type="ECO:0000313" key="3">
    <source>
        <dbReference type="RefSeq" id="XP_030520771.1"/>
    </source>
</evidence>
<keyword evidence="2" id="KW-1185">Reference proteome</keyword>
<sequence>MASSTTMAFLALLVVLLPMAATAADSLAPFIEDLCKEVQCGKGSCVVNTSSTFGFECQCDAGWKRTRRDDEDDLKFLPCVIPNCSVQYSCMPAAPPVPSIPDNASAFDPCYWIYCGGGTCSKSTTYEHTCQCDAGYTNLMNVSVFPCFSDCAIGNDCEKLGIKVSNSSASGSDSGSYAPVFLPGKLLWMTIFTASMALVLRN</sequence>
<reference evidence="3" key="1">
    <citation type="submission" date="2025-08" db="UniProtKB">
        <authorList>
            <consortium name="RefSeq"/>
        </authorList>
    </citation>
    <scope>IDENTIFICATION</scope>
    <source>
        <tissue evidence="3">Leaf</tissue>
    </source>
</reference>
<accession>A0A8B8NE78</accession>
<proteinExistence type="predicted"/>
<dbReference type="Proteomes" id="UP000827889">
    <property type="component" value="Chromosome 6"/>
</dbReference>
<evidence type="ECO:0000313" key="2">
    <source>
        <dbReference type="Proteomes" id="UP000827889"/>
    </source>
</evidence>
<dbReference type="GeneID" id="115734245"/>
<gene>
    <name evidence="3" type="primary">LOC115734245</name>
</gene>
<dbReference type="OrthoDB" id="1914642at2759"/>